<dbReference type="Pfam" id="PF00291">
    <property type="entry name" value="PALP"/>
    <property type="match status" value="1"/>
</dbReference>
<reference evidence="6 7" key="1">
    <citation type="submission" date="2020-08" db="EMBL/GenBank/DDBJ databases">
        <title>A Genomic Blueprint of the Chicken Gut Microbiome.</title>
        <authorList>
            <person name="Gilroy R."/>
            <person name="Ravi A."/>
            <person name="Getino M."/>
            <person name="Pursley I."/>
            <person name="Horton D.L."/>
            <person name="Alikhan N.-F."/>
            <person name="Baker D."/>
            <person name="Gharbi K."/>
            <person name="Hall N."/>
            <person name="Watson M."/>
            <person name="Adriaenssens E.M."/>
            <person name="Foster-Nyarko E."/>
            <person name="Jarju S."/>
            <person name="Secka A."/>
            <person name="Antonio M."/>
            <person name="Oren A."/>
            <person name="Chaudhuri R."/>
            <person name="La Ragione R.M."/>
            <person name="Hildebrand F."/>
            <person name="Pallen M.J."/>
        </authorList>
    </citation>
    <scope>NUCLEOTIDE SEQUENCE [LARGE SCALE GENOMIC DNA]</scope>
    <source>
        <strain evidence="6 7">Sa1YVA6</strain>
    </source>
</reference>
<comment type="caution">
    <text evidence="6">The sequence shown here is derived from an EMBL/GenBank/DDBJ whole genome shotgun (WGS) entry which is preliminary data.</text>
</comment>
<dbReference type="SUPFAM" id="SSF53686">
    <property type="entry name" value="Tryptophan synthase beta subunit-like PLP-dependent enzymes"/>
    <property type="match status" value="1"/>
</dbReference>
<evidence type="ECO:0000256" key="3">
    <source>
        <dbReference type="ARBA" id="ARBA00023239"/>
    </source>
</evidence>
<keyword evidence="3 4" id="KW-0456">Lyase</keyword>
<feature type="modified residue" description="N6-(pyridoxal phosphate)lysine" evidence="4">
    <location>
        <position position="118"/>
    </location>
</feature>
<evidence type="ECO:0000256" key="2">
    <source>
        <dbReference type="ARBA" id="ARBA00022898"/>
    </source>
</evidence>
<sequence>MNKQKINIKELIKQFPLIEKLQTEQYVFWENEKLTAEKLENPSITMEMILDAEKRLQRFSSYIKAAFPITKFTNGIIESELKEIAAMKKLIEGRRGFNIPGTLYLKCDHALPIAGSIKARGGIYEVLSHAENLALEAGLITEVENYEKFHSEEFRQFFSRYKIAVGSTGNLGLSIGIISAKLGFQVTVHMSSEAKVWKKELLREKGVEVIEYESDYTSAVENGRKAAEQDETCHFIDDENSMYLFLGYAVAGLRLEEQLQQAKIKVNANHPLFIYLPCGVGGAPGGIAYSLKQIYGDYVHIFFAEPFASPSMLLGMMTGLHDNISVNDIGLTNQTEADGLAVGRPSRFVGTLMESVISGCYTVDDSFLFRSLKGMFETENIFMEPSAHAGVYGPIELMMQGTSYIERHGLKDKMENATHIIWSTGGDLVPEESRQHYLQTEI</sequence>
<gene>
    <name evidence="4" type="primary">dsdA</name>
    <name evidence="6" type="ORF">H9632_04610</name>
</gene>
<dbReference type="InterPro" id="IPR011780">
    <property type="entry name" value="D_Ser_am_lyase"/>
</dbReference>
<dbReference type="NCBIfam" id="NF002823">
    <property type="entry name" value="PRK02991.1"/>
    <property type="match status" value="1"/>
</dbReference>
<evidence type="ECO:0000256" key="4">
    <source>
        <dbReference type="HAMAP-Rule" id="MF_01030"/>
    </source>
</evidence>
<dbReference type="InterPro" id="IPR036052">
    <property type="entry name" value="TrpB-like_PALP_sf"/>
</dbReference>
<dbReference type="RefSeq" id="WP_191702942.1">
    <property type="nucleotide sequence ID" value="NZ_JACSPW010000003.1"/>
</dbReference>
<dbReference type="InterPro" id="IPR001926">
    <property type="entry name" value="TrpB-like_PALP"/>
</dbReference>
<comment type="catalytic activity">
    <reaction evidence="4">
        <text>D-serine = pyruvate + NH4(+)</text>
        <dbReference type="Rhea" id="RHEA:13977"/>
        <dbReference type="ChEBI" id="CHEBI:15361"/>
        <dbReference type="ChEBI" id="CHEBI:28938"/>
        <dbReference type="ChEBI" id="CHEBI:35247"/>
        <dbReference type="EC" id="4.3.1.18"/>
    </reaction>
</comment>
<name>A0ABR8XK85_9BACL</name>
<evidence type="ECO:0000256" key="1">
    <source>
        <dbReference type="ARBA" id="ARBA00001933"/>
    </source>
</evidence>
<dbReference type="PANTHER" id="PTHR48078">
    <property type="entry name" value="THREONINE DEHYDRATASE, MITOCHONDRIAL-RELATED"/>
    <property type="match status" value="1"/>
</dbReference>
<comment type="similarity">
    <text evidence="4">Belongs to the serine/threonine dehydratase family. DsdA subfamily.</text>
</comment>
<evidence type="ECO:0000313" key="7">
    <source>
        <dbReference type="Proteomes" id="UP000600565"/>
    </source>
</evidence>
<dbReference type="PANTHER" id="PTHR48078:SF9">
    <property type="entry name" value="D-SERINE DEHYDRATASE"/>
    <property type="match status" value="1"/>
</dbReference>
<protein>
    <recommendedName>
        <fullName evidence="4">Probable D-serine dehydratase</fullName>
        <ecNumber evidence="4">4.3.1.18</ecNumber>
    </recommendedName>
    <alternativeName>
        <fullName evidence="4">D-serine deaminase</fullName>
        <shortName evidence="4">DSD</shortName>
    </alternativeName>
</protein>
<dbReference type="InterPro" id="IPR050147">
    <property type="entry name" value="Ser/Thr_Dehydratase"/>
</dbReference>
<evidence type="ECO:0000259" key="5">
    <source>
        <dbReference type="Pfam" id="PF00291"/>
    </source>
</evidence>
<accession>A0ABR8XK85</accession>
<dbReference type="HAMAP" id="MF_01030">
    <property type="entry name" value="D_Ser_dehydrat"/>
    <property type="match status" value="1"/>
</dbReference>
<keyword evidence="2 4" id="KW-0663">Pyridoxal phosphate</keyword>
<dbReference type="EMBL" id="JACSPW010000003">
    <property type="protein sequence ID" value="MBD8032339.1"/>
    <property type="molecule type" value="Genomic_DNA"/>
</dbReference>
<organism evidence="6 7">
    <name type="scientific">Solibacillus merdavium</name>
    <dbReference type="NCBI Taxonomy" id="2762218"/>
    <lineage>
        <taxon>Bacteria</taxon>
        <taxon>Bacillati</taxon>
        <taxon>Bacillota</taxon>
        <taxon>Bacilli</taxon>
        <taxon>Bacillales</taxon>
        <taxon>Caryophanaceae</taxon>
        <taxon>Solibacillus</taxon>
    </lineage>
</organism>
<dbReference type="Proteomes" id="UP000600565">
    <property type="component" value="Unassembled WGS sequence"/>
</dbReference>
<comment type="cofactor">
    <cofactor evidence="1 4">
        <name>pyridoxal 5'-phosphate</name>
        <dbReference type="ChEBI" id="CHEBI:597326"/>
    </cofactor>
</comment>
<evidence type="ECO:0000313" key="6">
    <source>
        <dbReference type="EMBL" id="MBD8032339.1"/>
    </source>
</evidence>
<proteinExistence type="inferred from homology"/>
<keyword evidence="7" id="KW-1185">Reference proteome</keyword>
<dbReference type="NCBIfam" id="TIGR02035">
    <property type="entry name" value="D_Ser_am_lyase"/>
    <property type="match status" value="1"/>
</dbReference>
<dbReference type="EC" id="4.3.1.18" evidence="4"/>
<dbReference type="GO" id="GO:0008721">
    <property type="term" value="F:D-serine ammonia-lyase activity"/>
    <property type="evidence" value="ECO:0007669"/>
    <property type="project" value="UniProtKB-EC"/>
</dbReference>
<feature type="domain" description="Tryptophan synthase beta chain-like PALP" evidence="5">
    <location>
        <begin position="101"/>
        <end position="394"/>
    </location>
</feature>
<dbReference type="Gene3D" id="3.40.50.1100">
    <property type="match status" value="2"/>
</dbReference>